<keyword evidence="2 5" id="KW-0812">Transmembrane</keyword>
<evidence type="ECO:0000256" key="2">
    <source>
        <dbReference type="ARBA" id="ARBA00022692"/>
    </source>
</evidence>
<keyword evidence="7" id="KW-1185">Reference proteome</keyword>
<evidence type="ECO:0000256" key="1">
    <source>
        <dbReference type="ARBA" id="ARBA00004141"/>
    </source>
</evidence>
<reference evidence="6" key="1">
    <citation type="submission" date="2020-12" db="EMBL/GenBank/DDBJ databases">
        <title>Clostridium thailandense sp. nov., a novel acetogenic bacterium isolated from peat land soil in Thailand.</title>
        <authorList>
            <person name="Chaikitkaew S."/>
            <person name="Birkeland N.K."/>
        </authorList>
    </citation>
    <scope>NUCLEOTIDE SEQUENCE</scope>
    <source>
        <strain evidence="6">PL3</strain>
    </source>
</reference>
<feature type="transmembrane region" description="Helical" evidence="5">
    <location>
        <begin position="206"/>
        <end position="226"/>
    </location>
</feature>
<dbReference type="GO" id="GO:0016020">
    <property type="term" value="C:membrane"/>
    <property type="evidence" value="ECO:0007669"/>
    <property type="project" value="UniProtKB-SubCell"/>
</dbReference>
<evidence type="ECO:0000313" key="7">
    <source>
        <dbReference type="Proteomes" id="UP000694308"/>
    </source>
</evidence>
<organism evidence="6 7">
    <name type="scientific">Clostridium thailandense</name>
    <dbReference type="NCBI Taxonomy" id="2794346"/>
    <lineage>
        <taxon>Bacteria</taxon>
        <taxon>Bacillati</taxon>
        <taxon>Bacillota</taxon>
        <taxon>Clostridia</taxon>
        <taxon>Eubacteriales</taxon>
        <taxon>Clostridiaceae</taxon>
        <taxon>Clostridium</taxon>
    </lineage>
</organism>
<dbReference type="Proteomes" id="UP000694308">
    <property type="component" value="Unassembled WGS sequence"/>
</dbReference>
<feature type="transmembrane region" description="Helical" evidence="5">
    <location>
        <begin position="33"/>
        <end position="53"/>
    </location>
</feature>
<feature type="transmembrane region" description="Helical" evidence="5">
    <location>
        <begin position="147"/>
        <end position="170"/>
    </location>
</feature>
<evidence type="ECO:0000256" key="3">
    <source>
        <dbReference type="ARBA" id="ARBA00022989"/>
    </source>
</evidence>
<dbReference type="PANTHER" id="PTHR30249:SF0">
    <property type="entry name" value="PLASTIDAL GLYCOLATE_GLYCERATE TRANSLOCATOR 1, CHLOROPLASTIC"/>
    <property type="match status" value="1"/>
</dbReference>
<dbReference type="InterPro" id="IPR007300">
    <property type="entry name" value="CidB/LrgB"/>
</dbReference>
<proteinExistence type="predicted"/>
<comment type="caution">
    <text evidence="6">The sequence shown here is derived from an EMBL/GenBank/DDBJ whole genome shotgun (WGS) entry which is preliminary data.</text>
</comment>
<dbReference type="RefSeq" id="WP_218323721.1">
    <property type="nucleotide sequence ID" value="NZ_JAEEGC010000192.1"/>
</dbReference>
<dbReference type="AlphaFoldDB" id="A0A949U388"/>
<dbReference type="Pfam" id="PF04172">
    <property type="entry name" value="LrgB"/>
    <property type="match status" value="1"/>
</dbReference>
<keyword evidence="4 5" id="KW-0472">Membrane</keyword>
<accession>A0A949U388</accession>
<dbReference type="EMBL" id="JAEEGC010000192">
    <property type="protein sequence ID" value="MBV7276640.1"/>
    <property type="molecule type" value="Genomic_DNA"/>
</dbReference>
<keyword evidence="3 5" id="KW-1133">Transmembrane helix</keyword>
<sequence>MQQLLTISSYFGFALTLAAFGFGVKIKERFKFAILNPIIISSTVIIVLLLVFNIDYELYDRGTDLISKLLTPATICYAVPLYRQIHILKKNFVAIFISTFCGVMTSLLCILGMSKFFSLNLSIYYSLLPKSITTAIGMVLSKQTGGVVAITIGAIMVTGLTGAVIAQRIYKWFRIKNPIAKGLALGTSAHAIGTTKAFEIGEVEGAVSGLAIVITGLMTVILLPLFT</sequence>
<name>A0A949U388_9CLOT</name>
<evidence type="ECO:0000256" key="5">
    <source>
        <dbReference type="SAM" id="Phobius"/>
    </source>
</evidence>
<evidence type="ECO:0000313" key="6">
    <source>
        <dbReference type="EMBL" id="MBV7276640.1"/>
    </source>
</evidence>
<protein>
    <submittedName>
        <fullName evidence="6">LrgB family protein</fullName>
    </submittedName>
</protein>
<dbReference type="PANTHER" id="PTHR30249">
    <property type="entry name" value="PUTATIVE SEROTONIN TRANSPORTER"/>
    <property type="match status" value="1"/>
</dbReference>
<comment type="subcellular location">
    <subcellularLocation>
        <location evidence="1">Membrane</location>
        <topology evidence="1">Multi-pass membrane protein</topology>
    </subcellularLocation>
</comment>
<feature type="transmembrane region" description="Helical" evidence="5">
    <location>
        <begin position="94"/>
        <end position="117"/>
    </location>
</feature>
<feature type="transmembrane region" description="Helical" evidence="5">
    <location>
        <begin position="6"/>
        <end position="26"/>
    </location>
</feature>
<evidence type="ECO:0000256" key="4">
    <source>
        <dbReference type="ARBA" id="ARBA00023136"/>
    </source>
</evidence>
<gene>
    <name evidence="6" type="ORF">I6U48_27590</name>
</gene>